<comment type="caution">
    <text evidence="1">The sequence shown here is derived from an EMBL/GenBank/DDBJ whole genome shotgun (WGS) entry which is preliminary data.</text>
</comment>
<reference evidence="1" key="1">
    <citation type="submission" date="2021-07" db="EMBL/GenBank/DDBJ databases">
        <authorList>
            <person name="Durling M."/>
        </authorList>
    </citation>
    <scope>NUCLEOTIDE SEQUENCE</scope>
</reference>
<keyword evidence="2" id="KW-1185">Reference proteome</keyword>
<dbReference type="OrthoDB" id="2014201at2759"/>
<organism evidence="1 2">
    <name type="scientific">Hymenoscyphus albidus</name>
    <dbReference type="NCBI Taxonomy" id="595503"/>
    <lineage>
        <taxon>Eukaryota</taxon>
        <taxon>Fungi</taxon>
        <taxon>Dikarya</taxon>
        <taxon>Ascomycota</taxon>
        <taxon>Pezizomycotina</taxon>
        <taxon>Leotiomycetes</taxon>
        <taxon>Helotiales</taxon>
        <taxon>Helotiaceae</taxon>
        <taxon>Hymenoscyphus</taxon>
    </lineage>
</organism>
<accession>A0A9N9M361</accession>
<sequence length="389" mass="44810">MHSPMAGPRYYLRRMKSLASSPAFKLLVTGLCLFIGFRWVLRHNHDGDVDVISIEVDDEEIDWTGFYYAMFVRSERELCEAVMGWSGMEEIGSRAQRVMFYPEDWGLEQGEKGKRKEERIERLLNAAEELYVDLSPLPALSRITMWTRGPEKGTEGLDPRLIAFNLTEYSRVLVLSPGALLLQNLDELFLFPDAPIAMPWVYHEHGKEEWDYDTRTMLIRPSTKDFQSLLKSYSSSIAPPTPRPVPALKLLHRKFGSKILRIPQRPYHLTTNEFRRDDHTPYLAHNSLSTPNEEWDPDDALDEAKIVHYHDPGFPRPWFKAERGLMNRYMPACRVLDGFGASDCRDRHTWLDLYRGFGVGKTVVCGADFEREVEVDSGKGERSDDGFGD</sequence>
<dbReference type="AlphaFoldDB" id="A0A9N9M361"/>
<gene>
    <name evidence="1" type="ORF">HYALB_00006766</name>
</gene>
<dbReference type="InterPro" id="IPR029044">
    <property type="entry name" value="Nucleotide-diphossugar_trans"/>
</dbReference>
<evidence type="ECO:0000313" key="2">
    <source>
        <dbReference type="Proteomes" id="UP000701801"/>
    </source>
</evidence>
<evidence type="ECO:0000313" key="1">
    <source>
        <dbReference type="EMBL" id="CAG8983800.1"/>
    </source>
</evidence>
<evidence type="ECO:0008006" key="3">
    <source>
        <dbReference type="Google" id="ProtNLM"/>
    </source>
</evidence>
<dbReference type="Proteomes" id="UP000701801">
    <property type="component" value="Unassembled WGS sequence"/>
</dbReference>
<dbReference type="Gene3D" id="3.90.550.10">
    <property type="entry name" value="Spore Coat Polysaccharide Biosynthesis Protein SpsA, Chain A"/>
    <property type="match status" value="1"/>
</dbReference>
<protein>
    <recommendedName>
        <fullName evidence="3">Glycosyltransferase family 8 protein</fullName>
    </recommendedName>
</protein>
<dbReference type="EMBL" id="CAJVRM010000740">
    <property type="protein sequence ID" value="CAG8983800.1"/>
    <property type="molecule type" value="Genomic_DNA"/>
</dbReference>
<proteinExistence type="predicted"/>
<dbReference type="SUPFAM" id="SSF53448">
    <property type="entry name" value="Nucleotide-diphospho-sugar transferases"/>
    <property type="match status" value="1"/>
</dbReference>
<name>A0A9N9M361_9HELO</name>